<evidence type="ECO:0000313" key="2">
    <source>
        <dbReference type="Proteomes" id="UP000619244"/>
    </source>
</evidence>
<name>A0A918P3X9_9ACTN</name>
<dbReference type="PANTHER" id="PTHR43857">
    <property type="entry name" value="BLR7761 PROTEIN"/>
    <property type="match status" value="1"/>
</dbReference>
<reference evidence="1" key="1">
    <citation type="journal article" date="2014" name="Int. J. Syst. Evol. Microbiol.">
        <title>Complete genome sequence of Corynebacterium casei LMG S-19264T (=DSM 44701T), isolated from a smear-ripened cheese.</title>
        <authorList>
            <consortium name="US DOE Joint Genome Institute (JGI-PGF)"/>
            <person name="Walter F."/>
            <person name="Albersmeier A."/>
            <person name="Kalinowski J."/>
            <person name="Ruckert C."/>
        </authorList>
    </citation>
    <scope>NUCLEOTIDE SEQUENCE</scope>
    <source>
        <strain evidence="1">JCM 4790</strain>
    </source>
</reference>
<comment type="caution">
    <text evidence="1">The sequence shown here is derived from an EMBL/GenBank/DDBJ whole genome shotgun (WGS) entry which is preliminary data.</text>
</comment>
<dbReference type="Gene3D" id="3.30.1330.40">
    <property type="entry name" value="RutC-like"/>
    <property type="match status" value="1"/>
</dbReference>
<proteinExistence type="predicted"/>
<dbReference type="Proteomes" id="UP000619244">
    <property type="component" value="Unassembled WGS sequence"/>
</dbReference>
<dbReference type="InterPro" id="IPR035959">
    <property type="entry name" value="RutC-like_sf"/>
</dbReference>
<dbReference type="InterPro" id="IPR006175">
    <property type="entry name" value="YjgF/YER057c/UK114"/>
</dbReference>
<dbReference type="AlphaFoldDB" id="A0A918P3X9"/>
<evidence type="ECO:0000313" key="1">
    <source>
        <dbReference type="EMBL" id="GGY18382.1"/>
    </source>
</evidence>
<dbReference type="SUPFAM" id="SSF55298">
    <property type="entry name" value="YjgF-like"/>
    <property type="match status" value="1"/>
</dbReference>
<organism evidence="1 2">
    <name type="scientific">Streptomyces minutiscleroticus</name>
    <dbReference type="NCBI Taxonomy" id="68238"/>
    <lineage>
        <taxon>Bacteria</taxon>
        <taxon>Bacillati</taxon>
        <taxon>Actinomycetota</taxon>
        <taxon>Actinomycetes</taxon>
        <taxon>Kitasatosporales</taxon>
        <taxon>Streptomycetaceae</taxon>
        <taxon>Streptomyces</taxon>
    </lineage>
</organism>
<dbReference type="Pfam" id="PF01042">
    <property type="entry name" value="Ribonuc_L-PSP"/>
    <property type="match status" value="1"/>
</dbReference>
<reference evidence="1" key="2">
    <citation type="submission" date="2020-09" db="EMBL/GenBank/DDBJ databases">
        <authorList>
            <person name="Sun Q."/>
            <person name="Ohkuma M."/>
        </authorList>
    </citation>
    <scope>NUCLEOTIDE SEQUENCE</scope>
    <source>
        <strain evidence="1">JCM 4790</strain>
    </source>
</reference>
<dbReference type="RefSeq" id="WP_190195331.1">
    <property type="nucleotide sequence ID" value="NZ_BMVU01000127.1"/>
</dbReference>
<gene>
    <name evidence="1" type="ORF">GCM10010358_82040</name>
</gene>
<accession>A0A918P3X9</accession>
<protein>
    <submittedName>
        <fullName evidence="1">Uncharacterized protein</fullName>
    </submittedName>
</protein>
<keyword evidence="2" id="KW-1185">Reference proteome</keyword>
<sequence length="155" mass="16500">MSTVTFGIAPGSGEKLHKALGYSGAVRVGDRVETSGQAGVDDDLVIPESLEDEIIQAFDNVERTLATVGATWKDVIHVNSYHKVAPGDDAIGDDHNMVMAEQFRRRLDGRAPIWTETGVTALGLAAMRVEIRVTAIVGSANRTIASGDRIVATPD</sequence>
<dbReference type="PANTHER" id="PTHR43857:SF1">
    <property type="entry name" value="YJGH FAMILY PROTEIN"/>
    <property type="match status" value="1"/>
</dbReference>
<dbReference type="EMBL" id="BMVU01000127">
    <property type="protein sequence ID" value="GGY18382.1"/>
    <property type="molecule type" value="Genomic_DNA"/>
</dbReference>